<accession>A0A7K0J4S3</accession>
<dbReference type="InterPro" id="IPR036388">
    <property type="entry name" value="WH-like_DNA-bd_sf"/>
</dbReference>
<comment type="caution">
    <text evidence="3">The sequence shown here is derived from an EMBL/GenBank/DDBJ whole genome shotgun (WGS) entry which is preliminary data.</text>
</comment>
<dbReference type="SUPFAM" id="SSF46785">
    <property type="entry name" value="Winged helix' DNA-binding domain"/>
    <property type="match status" value="1"/>
</dbReference>
<organism evidence="3 4">
    <name type="scientific">Cutibacterium porci</name>
    <dbReference type="NCBI Taxonomy" id="2605781"/>
    <lineage>
        <taxon>Bacteria</taxon>
        <taxon>Bacillati</taxon>
        <taxon>Actinomycetota</taxon>
        <taxon>Actinomycetes</taxon>
        <taxon>Propionibacteriales</taxon>
        <taxon>Propionibacteriaceae</taxon>
        <taxon>Cutibacterium</taxon>
    </lineage>
</organism>
<dbReference type="SUPFAM" id="SSF53067">
    <property type="entry name" value="Actin-like ATPase domain"/>
    <property type="match status" value="2"/>
</dbReference>
<evidence type="ECO:0000313" key="3">
    <source>
        <dbReference type="EMBL" id="MSS44941.1"/>
    </source>
</evidence>
<dbReference type="Pfam" id="PF00480">
    <property type="entry name" value="ROK"/>
    <property type="match status" value="1"/>
</dbReference>
<dbReference type="Gene3D" id="3.30.420.40">
    <property type="match status" value="2"/>
</dbReference>
<dbReference type="PANTHER" id="PTHR18964">
    <property type="entry name" value="ROK (REPRESSOR, ORF, KINASE) FAMILY"/>
    <property type="match status" value="1"/>
</dbReference>
<dbReference type="InterPro" id="IPR043129">
    <property type="entry name" value="ATPase_NBD"/>
</dbReference>
<dbReference type="Proteomes" id="UP000466104">
    <property type="component" value="Unassembled WGS sequence"/>
</dbReference>
<reference evidence="3 4" key="1">
    <citation type="submission" date="2019-08" db="EMBL/GenBank/DDBJ databases">
        <title>In-depth cultivation of the pig gut microbiome towards novel bacterial diversity and tailored functional studies.</title>
        <authorList>
            <person name="Wylensek D."/>
            <person name="Hitch T.C.A."/>
            <person name="Clavel T."/>
        </authorList>
    </citation>
    <scope>NUCLEOTIDE SEQUENCE [LARGE SCALE GENOMIC DNA]</scope>
    <source>
        <strain evidence="3 4">WCA-380-WT-3A</strain>
    </source>
</reference>
<name>A0A7K0J4S3_9ACTN</name>
<dbReference type="RefSeq" id="WP_154561610.1">
    <property type="nucleotide sequence ID" value="NZ_VUMG01000001.1"/>
</dbReference>
<dbReference type="AlphaFoldDB" id="A0A7K0J4S3"/>
<dbReference type="InterPro" id="IPR036390">
    <property type="entry name" value="WH_DNA-bd_sf"/>
</dbReference>
<proteinExistence type="inferred from homology"/>
<protein>
    <submittedName>
        <fullName evidence="3">ROK family transcriptional regulator</fullName>
    </submittedName>
</protein>
<dbReference type="PANTHER" id="PTHR18964:SF173">
    <property type="entry name" value="GLUCOKINASE"/>
    <property type="match status" value="1"/>
</dbReference>
<gene>
    <name evidence="3" type="ORF">FYJ43_02510</name>
</gene>
<evidence type="ECO:0000256" key="2">
    <source>
        <dbReference type="SAM" id="MobiDB-lite"/>
    </source>
</evidence>
<comment type="similarity">
    <text evidence="1">Belongs to the ROK (NagC/XylR) family.</text>
</comment>
<evidence type="ECO:0000313" key="4">
    <source>
        <dbReference type="Proteomes" id="UP000466104"/>
    </source>
</evidence>
<sequence>MPTSNEPIFLSALAINGPTQRADLARLIGVSRTSASNLARILHDDGLIEDLPKPGVAASRYPLSTSPKAGLLAAMVVSDKEVGVSISHLDGSRQATAAAALNPADSPRVWIQTGIQQLQHLIARSYPSEPTPDIRQCLVAVPTQADADTGEVYPSPASRRWIGINALESVSGALMCPVRINNTARVEGLCEHDAAGSDPSSVTCYARFSHGVALSHIVHGEIAAGAHGGSGELGHTVVNMSGPQCSCGNHGCLMQYTSIPALQTRIRRVWPNTEARPPALLDLLATPSGTWPPEATNLLRDAGKIAGNALANVANLLDPDLLVVGGELGVADSPFFDELALTVRQRTLPLISTHLTISHAESSRDLKRVALAATESLRSDTKLMTAICADLTNRSSNQGKTPHMMTRNLPGSRR</sequence>
<dbReference type="EMBL" id="VUMG01000001">
    <property type="protein sequence ID" value="MSS44941.1"/>
    <property type="molecule type" value="Genomic_DNA"/>
</dbReference>
<keyword evidence="4" id="KW-1185">Reference proteome</keyword>
<dbReference type="InterPro" id="IPR000600">
    <property type="entry name" value="ROK"/>
</dbReference>
<feature type="region of interest" description="Disordered" evidence="2">
    <location>
        <begin position="393"/>
        <end position="414"/>
    </location>
</feature>
<evidence type="ECO:0000256" key="1">
    <source>
        <dbReference type="ARBA" id="ARBA00006479"/>
    </source>
</evidence>
<dbReference type="Gene3D" id="1.10.10.10">
    <property type="entry name" value="Winged helix-like DNA-binding domain superfamily/Winged helix DNA-binding domain"/>
    <property type="match status" value="1"/>
</dbReference>